<keyword evidence="4" id="KW-0645">Protease</keyword>
<proteinExistence type="inferred from homology"/>
<dbReference type="PROSITE" id="PS52035">
    <property type="entry name" value="PEPTIDASE_M14"/>
    <property type="match status" value="1"/>
</dbReference>
<dbReference type="Gene3D" id="3.40.630.10">
    <property type="entry name" value="Zn peptidases"/>
    <property type="match status" value="1"/>
</dbReference>
<evidence type="ECO:0000256" key="7">
    <source>
        <dbReference type="ARBA" id="ARBA00022801"/>
    </source>
</evidence>
<evidence type="ECO:0000256" key="2">
    <source>
        <dbReference type="ARBA" id="ARBA00005988"/>
    </source>
</evidence>
<dbReference type="InterPro" id="IPR033810">
    <property type="entry name" value="Carboxypeptidase_T"/>
</dbReference>
<feature type="compositionally biased region" description="Polar residues" evidence="15">
    <location>
        <begin position="279"/>
        <end position="290"/>
    </location>
</feature>
<feature type="domain" description="Peptidase M14" evidence="17">
    <location>
        <begin position="120"/>
        <end position="442"/>
    </location>
</feature>
<dbReference type="EMBL" id="CP029192">
    <property type="protein sequence ID" value="QES37039.1"/>
    <property type="molecule type" value="Genomic_DNA"/>
</dbReference>
<dbReference type="PANTHER" id="PTHR11705:SF143">
    <property type="entry name" value="SLL0236 PROTEIN"/>
    <property type="match status" value="1"/>
</dbReference>
<accession>A0A5P2C8L5</accession>
<feature type="active site" description="Proton donor/acceptor" evidence="14">
    <location>
        <position position="390"/>
    </location>
</feature>
<dbReference type="PANTHER" id="PTHR11705">
    <property type="entry name" value="PROTEASE FAMILY M14 CARBOXYPEPTIDASE A,B"/>
    <property type="match status" value="1"/>
</dbReference>
<organism evidence="18 19">
    <name type="scientific">Streptomyces venezuelae</name>
    <dbReference type="NCBI Taxonomy" id="54571"/>
    <lineage>
        <taxon>Bacteria</taxon>
        <taxon>Bacillati</taxon>
        <taxon>Actinomycetota</taxon>
        <taxon>Actinomycetes</taxon>
        <taxon>Kitasatosporales</taxon>
        <taxon>Streptomycetaceae</taxon>
        <taxon>Streptomyces</taxon>
    </lineage>
</organism>
<dbReference type="GO" id="GO:0004181">
    <property type="term" value="F:metallocarboxypeptidase activity"/>
    <property type="evidence" value="ECO:0007669"/>
    <property type="project" value="InterPro"/>
</dbReference>
<sequence length="988" mass="105638">MRRRASARSVLATGALLLGGLAAAPNAQAGGPGKAPAADDPASVQVYQAEVTKKQIPILVEAGQDAHELAGQTPESGTARVELYLTEGQAKDIERKGVELSEHQVSAATQKRLKAAGDGVYRPYSGKGGLQEEIVKTGQANPGITKVVSIGKTLQGKDILALKLSKNAKKSKDGSKPSTLYMSNQHAREWITPEMTRRLMHHYLDNYGKDKRITKLVNSTELWFVLSANPDGYDYTHAADGNRQWRKNLRDVDGDGKIAPGDGVDLNRNFAYKWGYDNEGSSPEPSSETYRGTGAMSEPETKALDRFQKRIGFTYGINYHSAAELLLYGVGWQVATPTPDDVLYRALNGTPEKPAVPGYHPQVSSELYTTNGEADGHAGNVNGFSMFTPEMSTCQTASNVDPNDAWKPEDCGSIFTFPDDEKLIQQEFAKNVPFALAVAETALHPDQPVSVTGIEAPDFTPDSFTTSYARGGDQEVAVTARKSVRDKELNYRVNGGRTHSIDDGLKAWKGGETYGGEDNLHFDEYRAEIEDARVGDKVEVWFTGRTKKGRTQSEHFTYTVAERPKANTLVVAEEGATATQTQKYVDAIKANGRTAAVWDVAKQGVPHPLGVLSHFSAVVHYTGDPVPGAPTQLALRDYLNEGGKLIESGERTGGNVDLGEALTDDFAQYYLGAYQRLNAPGVTSFKGSGALSGVTTPLAAADTNPLDKAGRFAVTSETLPADRFPQFKSAAAGDYPGLTNPYAPFAGQGMASAVHADQDWKRLTRTIDLTGVTAADAPELRLALNWNLEPGYDHGLLEAHTTGADDWTTLPDKNGNSSTAVPAECEAGFFVNGHPFLRHYLTVGATACTASGTSGAWNSFTGSSGGWKPVAFDLSPYAGKKIEVALSSVTDPSTGGRGLFADNAQIVINGNATETEGFETSLGTWSVAPPPAGSPNITGDWARTGELFRSFAAVTARDSVLLGFGFEHVPTDAGRAALMGASLAHLRS</sequence>
<comment type="similarity">
    <text evidence="2 14">Belongs to the peptidase M14 family.</text>
</comment>
<gene>
    <name evidence="18" type="ORF">DEJ48_29810</name>
</gene>
<reference evidence="18 19" key="1">
    <citation type="submission" date="2018-05" db="EMBL/GenBank/DDBJ databases">
        <title>Streptomyces venezuelae.</title>
        <authorList>
            <person name="Kim W."/>
            <person name="Lee N."/>
            <person name="Cho B.-K."/>
        </authorList>
    </citation>
    <scope>NUCLEOTIDE SEQUENCE [LARGE SCALE GENOMIC DNA]</scope>
    <source>
        <strain evidence="18 19">ATCC 14584</strain>
    </source>
</reference>
<dbReference type="PROSITE" id="PS51318">
    <property type="entry name" value="TAT"/>
    <property type="match status" value="1"/>
</dbReference>
<protein>
    <recommendedName>
        <fullName evidence="13">Zinc carboxypeptidase</fullName>
        <ecNumber evidence="12">3.4.17.18</ecNumber>
    </recommendedName>
</protein>
<comment type="catalytic activity">
    <reaction evidence="10">
        <text>Releases a C-terminal residue, which may be hydrophobic or positively charged.</text>
        <dbReference type="EC" id="3.4.17.18"/>
    </reaction>
</comment>
<dbReference type="GO" id="GO:0006508">
    <property type="term" value="P:proteolysis"/>
    <property type="evidence" value="ECO:0007669"/>
    <property type="project" value="UniProtKB-KW"/>
</dbReference>
<keyword evidence="5" id="KW-0479">Metal-binding</keyword>
<keyword evidence="6 16" id="KW-0732">Signal</keyword>
<evidence type="ECO:0000256" key="16">
    <source>
        <dbReference type="SAM" id="SignalP"/>
    </source>
</evidence>
<dbReference type="GO" id="GO:0005615">
    <property type="term" value="C:extracellular space"/>
    <property type="evidence" value="ECO:0007669"/>
    <property type="project" value="TreeGrafter"/>
</dbReference>
<evidence type="ECO:0000256" key="15">
    <source>
        <dbReference type="SAM" id="MobiDB-lite"/>
    </source>
</evidence>
<evidence type="ECO:0000256" key="10">
    <source>
        <dbReference type="ARBA" id="ARBA00050859"/>
    </source>
</evidence>
<keyword evidence="7" id="KW-0378">Hydrolase</keyword>
<dbReference type="InterPro" id="IPR000834">
    <property type="entry name" value="Peptidase_M14"/>
</dbReference>
<dbReference type="Pfam" id="PF20773">
    <property type="entry name" value="InhA-like_MAM"/>
    <property type="match status" value="1"/>
</dbReference>
<dbReference type="PRINTS" id="PR00765">
    <property type="entry name" value="CRBOXYPTASEA"/>
</dbReference>
<dbReference type="Pfam" id="PF00246">
    <property type="entry name" value="Peptidase_M14"/>
    <property type="match status" value="1"/>
</dbReference>
<dbReference type="RefSeq" id="WP_150219286.1">
    <property type="nucleotide sequence ID" value="NZ_CP029192.1"/>
</dbReference>
<dbReference type="InterPro" id="IPR006311">
    <property type="entry name" value="TAT_signal"/>
</dbReference>
<keyword evidence="8" id="KW-0862">Zinc</keyword>
<evidence type="ECO:0000259" key="17">
    <source>
        <dbReference type="PROSITE" id="PS52035"/>
    </source>
</evidence>
<dbReference type="SUPFAM" id="SSF53187">
    <property type="entry name" value="Zn-dependent exopeptidases"/>
    <property type="match status" value="1"/>
</dbReference>
<dbReference type="AlphaFoldDB" id="A0A5P2C8L5"/>
<dbReference type="OrthoDB" id="5240362at2"/>
<evidence type="ECO:0000256" key="9">
    <source>
        <dbReference type="ARBA" id="ARBA00023049"/>
    </source>
</evidence>
<keyword evidence="3 18" id="KW-0121">Carboxypeptidase</keyword>
<dbReference type="Proteomes" id="UP000322927">
    <property type="component" value="Chromosome"/>
</dbReference>
<evidence type="ECO:0000256" key="13">
    <source>
        <dbReference type="ARBA" id="ARBA00074273"/>
    </source>
</evidence>
<evidence type="ECO:0000256" key="1">
    <source>
        <dbReference type="ARBA" id="ARBA00001947"/>
    </source>
</evidence>
<feature type="chain" id="PRO_5025016185" description="Zinc carboxypeptidase" evidence="16">
    <location>
        <begin position="30"/>
        <end position="988"/>
    </location>
</feature>
<feature type="signal peptide" evidence="16">
    <location>
        <begin position="1"/>
        <end position="29"/>
    </location>
</feature>
<evidence type="ECO:0000256" key="14">
    <source>
        <dbReference type="PROSITE-ProRule" id="PRU01379"/>
    </source>
</evidence>
<dbReference type="FunFam" id="3.40.630.10:FF:000084">
    <property type="entry name" value="Carboxypeptidase B2"/>
    <property type="match status" value="1"/>
</dbReference>
<name>A0A5P2C8L5_STRVZ</name>
<evidence type="ECO:0000256" key="6">
    <source>
        <dbReference type="ARBA" id="ARBA00022729"/>
    </source>
</evidence>
<evidence type="ECO:0000256" key="3">
    <source>
        <dbReference type="ARBA" id="ARBA00022645"/>
    </source>
</evidence>
<evidence type="ECO:0000256" key="12">
    <source>
        <dbReference type="ARBA" id="ARBA00066554"/>
    </source>
</evidence>
<evidence type="ECO:0000256" key="4">
    <source>
        <dbReference type="ARBA" id="ARBA00022670"/>
    </source>
</evidence>
<dbReference type="EC" id="3.4.17.18" evidence="12"/>
<feature type="region of interest" description="Disordered" evidence="15">
    <location>
        <begin position="277"/>
        <end position="297"/>
    </location>
</feature>
<evidence type="ECO:0000256" key="8">
    <source>
        <dbReference type="ARBA" id="ARBA00022833"/>
    </source>
</evidence>
<evidence type="ECO:0000313" key="18">
    <source>
        <dbReference type="EMBL" id="QES37039.1"/>
    </source>
</evidence>
<keyword evidence="9" id="KW-0482">Metalloprotease</keyword>
<evidence type="ECO:0000256" key="5">
    <source>
        <dbReference type="ARBA" id="ARBA00022723"/>
    </source>
</evidence>
<dbReference type="GO" id="GO:0008270">
    <property type="term" value="F:zinc ion binding"/>
    <property type="evidence" value="ECO:0007669"/>
    <property type="project" value="InterPro"/>
</dbReference>
<evidence type="ECO:0000256" key="11">
    <source>
        <dbReference type="ARBA" id="ARBA00055464"/>
    </source>
</evidence>
<dbReference type="CDD" id="cd03859">
    <property type="entry name" value="M14_CPT"/>
    <property type="match status" value="1"/>
</dbReference>
<comment type="cofactor">
    <cofactor evidence="1">
        <name>Zn(2+)</name>
        <dbReference type="ChEBI" id="CHEBI:29105"/>
    </cofactor>
</comment>
<comment type="function">
    <text evidence="11">Carboxypeptidase that possesses the specificities of both mammalian Cpase A and B. Thus shows broad substrate specificity, being able to cleave Cbz-Gly-Leu, Cbz-Gly-Val, Cbz-Gly-Phe, Cbz-Gly-Lys and Bz-Gly-Arg in vitro.</text>
</comment>
<dbReference type="SMART" id="SM00631">
    <property type="entry name" value="Zn_pept"/>
    <property type="match status" value="1"/>
</dbReference>
<evidence type="ECO:0000313" key="19">
    <source>
        <dbReference type="Proteomes" id="UP000322927"/>
    </source>
</evidence>